<feature type="domain" description="Phosphoadenosine phosphosulphate reductase" evidence="3">
    <location>
        <begin position="30"/>
        <end position="184"/>
    </location>
</feature>
<reference evidence="4 5" key="1">
    <citation type="submission" date="2020-08" db="EMBL/GenBank/DDBJ databases">
        <title>Genomic Encyclopedia of Type Strains, Phase IV (KMG-IV): sequencing the most valuable type-strain genomes for metagenomic binning, comparative biology and taxonomic classification.</title>
        <authorList>
            <person name="Goeker M."/>
        </authorList>
    </citation>
    <scope>NUCLEOTIDE SEQUENCE [LARGE SCALE GENOMIC DNA]</scope>
    <source>
        <strain evidence="4 5">DSM 22368</strain>
    </source>
</reference>
<dbReference type="PANTHER" id="PTHR46509:SF1">
    <property type="entry name" value="PHOSPHOADENOSINE PHOSPHOSULFATE REDUCTASE"/>
    <property type="match status" value="1"/>
</dbReference>
<name>A0A7X0JQ49_9GAMM</name>
<evidence type="ECO:0000256" key="2">
    <source>
        <dbReference type="ARBA" id="ARBA00024327"/>
    </source>
</evidence>
<proteinExistence type="inferred from homology"/>
<dbReference type="Proteomes" id="UP000528457">
    <property type="component" value="Unassembled WGS sequence"/>
</dbReference>
<dbReference type="EMBL" id="JACHHT010000001">
    <property type="protein sequence ID" value="MBB6520243.1"/>
    <property type="molecule type" value="Genomic_DNA"/>
</dbReference>
<dbReference type="EC" id="1.8.4.8" evidence="4"/>
<sequence>MDLQAINQELASASPAEIVKWALGLGKKSILTTNFGPGEASIIHAVVEQDPSVPVVWIDSGYALKATYQFADKVIKRFDLNLDVYTPKVSAARRDAVMGGIPMVDEPEHAEFTEQFKLEPFNRAMSEHKPEVWFTNLRKHQTALRQTLDIVSMSSDGVIKVSPFFHYSDEALADYLQENDLPNEENYYDPTKALANRECGLHTR</sequence>
<evidence type="ECO:0000313" key="4">
    <source>
        <dbReference type="EMBL" id="MBB6520243.1"/>
    </source>
</evidence>
<dbReference type="InParanoid" id="A0A7X0JQ49"/>
<comment type="caution">
    <text evidence="4">The sequence shown here is derived from an EMBL/GenBank/DDBJ whole genome shotgun (WGS) entry which is preliminary data.</text>
</comment>
<gene>
    <name evidence="4" type="ORF">HNR48_000521</name>
</gene>
<evidence type="ECO:0000256" key="1">
    <source>
        <dbReference type="ARBA" id="ARBA00009732"/>
    </source>
</evidence>
<dbReference type="AlphaFoldDB" id="A0A7X0JQ49"/>
<dbReference type="GO" id="GO:0005737">
    <property type="term" value="C:cytoplasm"/>
    <property type="evidence" value="ECO:0007669"/>
    <property type="project" value="TreeGrafter"/>
</dbReference>
<evidence type="ECO:0000259" key="3">
    <source>
        <dbReference type="Pfam" id="PF01507"/>
    </source>
</evidence>
<dbReference type="GO" id="GO:0004604">
    <property type="term" value="F:phosphoadenylyl-sulfate reductase (thioredoxin) activity"/>
    <property type="evidence" value="ECO:0007669"/>
    <property type="project" value="UniProtKB-EC"/>
</dbReference>
<dbReference type="InterPro" id="IPR014729">
    <property type="entry name" value="Rossmann-like_a/b/a_fold"/>
</dbReference>
<evidence type="ECO:0000313" key="5">
    <source>
        <dbReference type="Proteomes" id="UP000528457"/>
    </source>
</evidence>
<dbReference type="PANTHER" id="PTHR46509">
    <property type="entry name" value="PHOSPHOADENOSINE PHOSPHOSULFATE REDUCTASE"/>
    <property type="match status" value="1"/>
</dbReference>
<protein>
    <submittedName>
        <fullName evidence="4">Phosphoadenosine phosphosulfate reductase</fullName>
        <ecNumber evidence="4">1.8.4.8</ecNumber>
    </submittedName>
</protein>
<dbReference type="SUPFAM" id="SSF52402">
    <property type="entry name" value="Adenine nucleotide alpha hydrolases-like"/>
    <property type="match status" value="1"/>
</dbReference>
<comment type="pathway">
    <text evidence="2">Sulfur metabolism; hydrogen sulfide biosynthesis; sulfite from sulfate.</text>
</comment>
<accession>A0A7X0JQ49</accession>
<comment type="similarity">
    <text evidence="1">Belongs to the PAPS reductase family. CysH subfamily.</text>
</comment>
<dbReference type="InterPro" id="IPR002500">
    <property type="entry name" value="PAPS_reduct_dom"/>
</dbReference>
<organism evidence="4 5">
    <name type="scientific">Pseudoteredinibacter isoporae</name>
    <dbReference type="NCBI Taxonomy" id="570281"/>
    <lineage>
        <taxon>Bacteria</taxon>
        <taxon>Pseudomonadati</taxon>
        <taxon>Pseudomonadota</taxon>
        <taxon>Gammaproteobacteria</taxon>
        <taxon>Cellvibrionales</taxon>
        <taxon>Cellvibrionaceae</taxon>
        <taxon>Pseudoteredinibacter</taxon>
    </lineage>
</organism>
<keyword evidence="5" id="KW-1185">Reference proteome</keyword>
<dbReference type="Pfam" id="PF01507">
    <property type="entry name" value="PAPS_reduct"/>
    <property type="match status" value="1"/>
</dbReference>
<dbReference type="GO" id="GO:0019379">
    <property type="term" value="P:sulfate assimilation, phosphoadenylyl sulfate reduction by phosphoadenylyl-sulfate reductase (thioredoxin)"/>
    <property type="evidence" value="ECO:0007669"/>
    <property type="project" value="TreeGrafter"/>
</dbReference>
<dbReference type="RefSeq" id="WP_166851803.1">
    <property type="nucleotide sequence ID" value="NZ_JAAONY010000001.1"/>
</dbReference>
<keyword evidence="4" id="KW-0560">Oxidoreductase</keyword>
<dbReference type="FunCoup" id="A0A7X0JQ49">
    <property type="interactions" value="296"/>
</dbReference>
<dbReference type="Gene3D" id="3.40.50.620">
    <property type="entry name" value="HUPs"/>
    <property type="match status" value="1"/>
</dbReference>